<accession>A0A9D4SWX4</accession>
<reference evidence="1" key="1">
    <citation type="journal article" date="2020" name="Cell">
        <title>Large-Scale Comparative Analyses of Tick Genomes Elucidate Their Genetic Diversity and Vector Capacities.</title>
        <authorList>
            <consortium name="Tick Genome and Microbiome Consortium (TIGMIC)"/>
            <person name="Jia N."/>
            <person name="Wang J."/>
            <person name="Shi W."/>
            <person name="Du L."/>
            <person name="Sun Y."/>
            <person name="Zhan W."/>
            <person name="Jiang J.F."/>
            <person name="Wang Q."/>
            <person name="Zhang B."/>
            <person name="Ji P."/>
            <person name="Bell-Sakyi L."/>
            <person name="Cui X.M."/>
            <person name="Yuan T.T."/>
            <person name="Jiang B.G."/>
            <person name="Yang W.F."/>
            <person name="Lam T.T."/>
            <person name="Chang Q.C."/>
            <person name="Ding S.J."/>
            <person name="Wang X.J."/>
            <person name="Zhu J.G."/>
            <person name="Ruan X.D."/>
            <person name="Zhao L."/>
            <person name="Wei J.T."/>
            <person name="Ye R.Z."/>
            <person name="Que T.C."/>
            <person name="Du C.H."/>
            <person name="Zhou Y.H."/>
            <person name="Cheng J.X."/>
            <person name="Dai P.F."/>
            <person name="Guo W.B."/>
            <person name="Han X.H."/>
            <person name="Huang E.J."/>
            <person name="Li L.F."/>
            <person name="Wei W."/>
            <person name="Gao Y.C."/>
            <person name="Liu J.Z."/>
            <person name="Shao H.Z."/>
            <person name="Wang X."/>
            <person name="Wang C.C."/>
            <person name="Yang T.C."/>
            <person name="Huo Q.B."/>
            <person name="Li W."/>
            <person name="Chen H.Y."/>
            <person name="Chen S.E."/>
            <person name="Zhou L.G."/>
            <person name="Ni X.B."/>
            <person name="Tian J.H."/>
            <person name="Sheng Y."/>
            <person name="Liu T."/>
            <person name="Pan Y.S."/>
            <person name="Xia L.Y."/>
            <person name="Li J."/>
            <person name="Zhao F."/>
            <person name="Cao W.C."/>
        </authorList>
    </citation>
    <scope>NUCLEOTIDE SEQUENCE</scope>
    <source>
        <strain evidence="1">Rsan-2018</strain>
    </source>
</reference>
<evidence type="ECO:0000313" key="1">
    <source>
        <dbReference type="EMBL" id="KAH7952386.1"/>
    </source>
</evidence>
<name>A0A9D4SWX4_RHISA</name>
<dbReference type="EMBL" id="JABSTV010001251">
    <property type="protein sequence ID" value="KAH7952386.1"/>
    <property type="molecule type" value="Genomic_DNA"/>
</dbReference>
<sequence length="131" mass="15150">MFHRSFLQVYVPPGFEHLHSGALGRVKDYVHRAKRRQHIVPLSAKLCRLPLALRQQDAIELRRLQDDDGRGIVVLRVLTLPFTEGIPVNYSRRPKGSFPNCHRSFYNIVVTAQKVSSYHEWSLVRFCGRLG</sequence>
<organism evidence="1 2">
    <name type="scientific">Rhipicephalus sanguineus</name>
    <name type="common">Brown dog tick</name>
    <name type="synonym">Ixodes sanguineus</name>
    <dbReference type="NCBI Taxonomy" id="34632"/>
    <lineage>
        <taxon>Eukaryota</taxon>
        <taxon>Metazoa</taxon>
        <taxon>Ecdysozoa</taxon>
        <taxon>Arthropoda</taxon>
        <taxon>Chelicerata</taxon>
        <taxon>Arachnida</taxon>
        <taxon>Acari</taxon>
        <taxon>Parasitiformes</taxon>
        <taxon>Ixodida</taxon>
        <taxon>Ixodoidea</taxon>
        <taxon>Ixodidae</taxon>
        <taxon>Rhipicephalinae</taxon>
        <taxon>Rhipicephalus</taxon>
        <taxon>Rhipicephalus</taxon>
    </lineage>
</organism>
<keyword evidence="2" id="KW-1185">Reference proteome</keyword>
<dbReference type="AlphaFoldDB" id="A0A9D4SWX4"/>
<dbReference type="Proteomes" id="UP000821837">
    <property type="component" value="Chromosome 5"/>
</dbReference>
<reference evidence="1" key="2">
    <citation type="submission" date="2021-09" db="EMBL/GenBank/DDBJ databases">
        <authorList>
            <person name="Jia N."/>
            <person name="Wang J."/>
            <person name="Shi W."/>
            <person name="Du L."/>
            <person name="Sun Y."/>
            <person name="Zhan W."/>
            <person name="Jiang J."/>
            <person name="Wang Q."/>
            <person name="Zhang B."/>
            <person name="Ji P."/>
            <person name="Sakyi L.B."/>
            <person name="Cui X."/>
            <person name="Yuan T."/>
            <person name="Jiang B."/>
            <person name="Yang W."/>
            <person name="Lam T.T.-Y."/>
            <person name="Chang Q."/>
            <person name="Ding S."/>
            <person name="Wang X."/>
            <person name="Zhu J."/>
            <person name="Ruan X."/>
            <person name="Zhao L."/>
            <person name="Wei J."/>
            <person name="Que T."/>
            <person name="Du C."/>
            <person name="Cheng J."/>
            <person name="Dai P."/>
            <person name="Han X."/>
            <person name="Huang E."/>
            <person name="Gao Y."/>
            <person name="Liu J."/>
            <person name="Shao H."/>
            <person name="Ye R."/>
            <person name="Li L."/>
            <person name="Wei W."/>
            <person name="Wang X."/>
            <person name="Wang C."/>
            <person name="Huo Q."/>
            <person name="Li W."/>
            <person name="Guo W."/>
            <person name="Chen H."/>
            <person name="Chen S."/>
            <person name="Zhou L."/>
            <person name="Zhou L."/>
            <person name="Ni X."/>
            <person name="Tian J."/>
            <person name="Zhou Y."/>
            <person name="Sheng Y."/>
            <person name="Liu T."/>
            <person name="Pan Y."/>
            <person name="Xia L."/>
            <person name="Li J."/>
            <person name="Zhao F."/>
            <person name="Cao W."/>
        </authorList>
    </citation>
    <scope>NUCLEOTIDE SEQUENCE</scope>
    <source>
        <strain evidence="1">Rsan-2018</strain>
        <tissue evidence="1">Larvae</tissue>
    </source>
</reference>
<comment type="caution">
    <text evidence="1">The sequence shown here is derived from an EMBL/GenBank/DDBJ whole genome shotgun (WGS) entry which is preliminary data.</text>
</comment>
<proteinExistence type="predicted"/>
<evidence type="ECO:0000313" key="2">
    <source>
        <dbReference type="Proteomes" id="UP000821837"/>
    </source>
</evidence>
<dbReference type="VEuPathDB" id="VectorBase:RSAN_035242"/>
<gene>
    <name evidence="1" type="ORF">HPB52_022186</name>
</gene>
<protein>
    <submittedName>
        <fullName evidence="1">Uncharacterized protein</fullName>
    </submittedName>
</protein>